<dbReference type="PROSITE" id="PS01081">
    <property type="entry name" value="HTH_TETR_1"/>
    <property type="match status" value="1"/>
</dbReference>
<evidence type="ECO:0000256" key="3">
    <source>
        <dbReference type="ARBA" id="ARBA00023125"/>
    </source>
</evidence>
<dbReference type="Pfam" id="PF00440">
    <property type="entry name" value="TetR_N"/>
    <property type="match status" value="1"/>
</dbReference>
<dbReference type="InterPro" id="IPR001647">
    <property type="entry name" value="HTH_TetR"/>
</dbReference>
<dbReference type="InterPro" id="IPR036271">
    <property type="entry name" value="Tet_transcr_reg_TetR-rel_C_sf"/>
</dbReference>
<sequence length="245" mass="27807">MKVSEQEKQQTRLRLLEAAVAVVTDKGFRQASMREIAERAGVGSATIYNYFPTKESLLYGYCAHVQQQVQAALQAIPDFHEYSLSEQLQQLVETELQAWLPAREFLQEVFRLTFHSPVASHLHLDEARQHYVRMVEDMLAAAIEAGEIPEQAGLALLAGLFWDFQTAVLAYWLRDGSEQFSQTSAMLDRAMAVIAGILETALVGKAMELVSFLFRTHVLSHLDRARQARQTLHKRKRRFMGVADE</sequence>
<evidence type="ECO:0000256" key="2">
    <source>
        <dbReference type="ARBA" id="ARBA00023015"/>
    </source>
</evidence>
<comment type="caution">
    <text evidence="7">The sequence shown here is derived from an EMBL/GenBank/DDBJ whole genome shotgun (WGS) entry which is preliminary data.</text>
</comment>
<evidence type="ECO:0000259" key="6">
    <source>
        <dbReference type="PROSITE" id="PS50977"/>
    </source>
</evidence>
<dbReference type="GO" id="GO:0000976">
    <property type="term" value="F:transcription cis-regulatory region binding"/>
    <property type="evidence" value="ECO:0007669"/>
    <property type="project" value="TreeGrafter"/>
</dbReference>
<evidence type="ECO:0000256" key="4">
    <source>
        <dbReference type="ARBA" id="ARBA00023163"/>
    </source>
</evidence>
<dbReference type="InterPro" id="IPR023772">
    <property type="entry name" value="DNA-bd_HTH_TetR-type_CS"/>
</dbReference>
<gene>
    <name evidence="7" type="ORF">HF682_02500</name>
</gene>
<protein>
    <submittedName>
        <fullName evidence="7">TetR/AcrR family transcriptional regulator</fullName>
    </submittedName>
</protein>
<dbReference type="Gene3D" id="1.10.357.10">
    <property type="entry name" value="Tetracycline Repressor, domain 2"/>
    <property type="match status" value="1"/>
</dbReference>
<dbReference type="RefSeq" id="WP_168875673.1">
    <property type="nucleotide sequence ID" value="NZ_JABAIM010000001.1"/>
</dbReference>
<keyword evidence="1" id="KW-0678">Repressor</keyword>
<evidence type="ECO:0000256" key="1">
    <source>
        <dbReference type="ARBA" id="ARBA00022491"/>
    </source>
</evidence>
<dbReference type="SUPFAM" id="SSF48498">
    <property type="entry name" value="Tetracyclin repressor-like, C-terminal domain"/>
    <property type="match status" value="1"/>
</dbReference>
<keyword evidence="8" id="KW-1185">Reference proteome</keyword>
<dbReference type="PRINTS" id="PR00455">
    <property type="entry name" value="HTHTETR"/>
</dbReference>
<keyword evidence="2" id="KW-0805">Transcription regulation</keyword>
<dbReference type="PROSITE" id="PS50977">
    <property type="entry name" value="HTH_TETR_2"/>
    <property type="match status" value="1"/>
</dbReference>
<dbReference type="Proteomes" id="UP000587991">
    <property type="component" value="Unassembled WGS sequence"/>
</dbReference>
<accession>A0A847S9K0</accession>
<evidence type="ECO:0000313" key="8">
    <source>
        <dbReference type="Proteomes" id="UP000587991"/>
    </source>
</evidence>
<dbReference type="SUPFAM" id="SSF46689">
    <property type="entry name" value="Homeodomain-like"/>
    <property type="match status" value="1"/>
</dbReference>
<evidence type="ECO:0000313" key="7">
    <source>
        <dbReference type="EMBL" id="NLR74029.1"/>
    </source>
</evidence>
<organism evidence="7 8">
    <name type="scientific">Leeia aquatica</name>
    <dbReference type="NCBI Taxonomy" id="2725557"/>
    <lineage>
        <taxon>Bacteria</taxon>
        <taxon>Pseudomonadati</taxon>
        <taxon>Pseudomonadota</taxon>
        <taxon>Betaproteobacteria</taxon>
        <taxon>Neisseriales</taxon>
        <taxon>Leeiaceae</taxon>
        <taxon>Leeia</taxon>
    </lineage>
</organism>
<dbReference type="PANTHER" id="PTHR30055:SF234">
    <property type="entry name" value="HTH-TYPE TRANSCRIPTIONAL REGULATOR BETI"/>
    <property type="match status" value="1"/>
</dbReference>
<keyword evidence="4" id="KW-0804">Transcription</keyword>
<dbReference type="AlphaFoldDB" id="A0A847S9K0"/>
<keyword evidence="3 5" id="KW-0238">DNA-binding</keyword>
<feature type="domain" description="HTH tetR-type" evidence="6">
    <location>
        <begin position="9"/>
        <end position="69"/>
    </location>
</feature>
<feature type="DNA-binding region" description="H-T-H motif" evidence="5">
    <location>
        <begin position="32"/>
        <end position="51"/>
    </location>
</feature>
<dbReference type="InterPro" id="IPR041673">
    <property type="entry name" value="TetR_C_23"/>
</dbReference>
<dbReference type="Pfam" id="PF17931">
    <property type="entry name" value="TetR_C_23"/>
    <property type="match status" value="1"/>
</dbReference>
<dbReference type="GO" id="GO:0003700">
    <property type="term" value="F:DNA-binding transcription factor activity"/>
    <property type="evidence" value="ECO:0007669"/>
    <property type="project" value="TreeGrafter"/>
</dbReference>
<dbReference type="PANTHER" id="PTHR30055">
    <property type="entry name" value="HTH-TYPE TRANSCRIPTIONAL REGULATOR RUTR"/>
    <property type="match status" value="1"/>
</dbReference>
<evidence type="ECO:0000256" key="5">
    <source>
        <dbReference type="PROSITE-ProRule" id="PRU00335"/>
    </source>
</evidence>
<dbReference type="InterPro" id="IPR050109">
    <property type="entry name" value="HTH-type_TetR-like_transc_reg"/>
</dbReference>
<proteinExistence type="predicted"/>
<dbReference type="EMBL" id="JABAIM010000001">
    <property type="protein sequence ID" value="NLR74029.1"/>
    <property type="molecule type" value="Genomic_DNA"/>
</dbReference>
<reference evidence="7 8" key="1">
    <citation type="submission" date="2020-04" db="EMBL/GenBank/DDBJ databases">
        <title>Draft genome of Leeia sp. IMCC25680.</title>
        <authorList>
            <person name="Song J."/>
            <person name="Cho J.-C."/>
        </authorList>
    </citation>
    <scope>NUCLEOTIDE SEQUENCE [LARGE SCALE GENOMIC DNA]</scope>
    <source>
        <strain evidence="7 8">IMCC25680</strain>
    </source>
</reference>
<name>A0A847S9K0_9NEIS</name>
<dbReference type="InterPro" id="IPR009057">
    <property type="entry name" value="Homeodomain-like_sf"/>
</dbReference>